<dbReference type="Proteomes" id="UP000807025">
    <property type="component" value="Unassembled WGS sequence"/>
</dbReference>
<proteinExistence type="predicted"/>
<evidence type="ECO:0000256" key="2">
    <source>
        <dbReference type="SAM" id="MobiDB-lite"/>
    </source>
</evidence>
<feature type="domain" description="CxC5 like cysteine cluster associated with KDZ" evidence="4">
    <location>
        <begin position="731"/>
        <end position="852"/>
    </location>
</feature>
<accession>A0A9P6AAU2</accession>
<evidence type="ECO:0008006" key="8">
    <source>
        <dbReference type="Google" id="ProtNLM"/>
    </source>
</evidence>
<feature type="compositionally biased region" description="Basic and acidic residues" evidence="2">
    <location>
        <begin position="90"/>
        <end position="119"/>
    </location>
</feature>
<dbReference type="EMBL" id="MU154524">
    <property type="protein sequence ID" value="KAF9501044.1"/>
    <property type="molecule type" value="Genomic_DNA"/>
</dbReference>
<sequence>MQLIKKLMRLCTARTLQESGALLAPPARRVGTRVTLASITPSITTSHIRHEEPEDVPQIATKDKGKGRDLTNLGSSDAEEEKDEGEDAEAEKSDKEGDKEKDADARSDGEVDGELKKTDNEDDVEDDSTEVPMLADLSDNDDDTMEVDPTTLKRPATPAKPTTASKHRGSTSPITAHQMGASCTMGGFARGKAMGVALNMADFDTNKESDAPPVMSMLLVYKDGASPLEGAGPVGVKVPIKNTLRLVLTAAAKKMVALTSSDILLWDAEDYFWEAKGSSSTAVKDNEAVIWDDKDKLRIGIFGVSYLPPPSPSVNSSAAPSAVSSITPSASVFVASTPNITVNPLTAAFCDEPLLLQITTHMGVPYHMTNHGAASAPGLPSLRSMYAQIQLAKEAKEKWDSLTTPWAGGNVSEKTLHSIFIGKTNFNTYTALFDHSVFFPIIMDTLCNPKYDVTSGAHTMLWGAHKPGKDTLAKVLDELEAEKKAEEAKKARDAKKKAAAKKAMNFCLQAFWMMLSLFLLLGLLPCAAAAPLEDSFSDIRFADFAKVVKLTFGENITLATVLMLLFSITSNTDILNLHGQQKAVDSNNQVVTSWMAAFVHAIKDKLQVDVYNVPDDSDNDAGAGDDNPDSGSSEDNMDASDGDSNSGSDDDMDFFGSGSSGSSDASVSAETIFDTLFLPGDNHKSCTAKSQTTILGKKLDSLCQFLDFYTHNDKCQLCHKLLPISTSSIQPIILITPPVMGCSSAGCHGHGLTQYLHDRDISKVTLLRGSECFERVPVLAGRCPKCSTMFWADHESFIDNNQQLALYLPNAKYLKVGKQVWVNHIVFKAIVNANYSFHALTAVITEFWNYSFVQPSGASFTLTCRQVWKAFVVESICLLAGFRNSTMIFMDNLKISELVTAAYLDLGDGGIIHSVVGHSCDECRHAFKDVADVIPNQDNDPTALAGHDENCDVPEHAGPAVAAAVADAEAMDVDNVPANNAPEPAGGVALHTNADVHMVAIDGIVMGPQHCAIAGCEAELLNAQTGVFCQEHEEEMKDHCRMKGCNKNKVGRTQACEDHQEQWRTFRGRYANTSLLGLQWILRRTQEERQDWLSHAAGADELEHDNLEEQEVEQVSGTKYNNYFSAPRFYCVKTICAPCGVIIAWCKFAKAEGGAKILRFLEDVHEDSDSRPSYIAIDKECALLKHIVKQHHWPAWEPTTWIIVDSYHYINHQVTDYLCWTWCNPAPLNGAAPNLVVVDEDKEGRPYYKRAFNTQACEQLNAWLGGFQTVLNWMTVSNFDFTMHVSLFLHTQQVIAKQQENKNKKAAGIEEVVENEESDDEDIIEYYINGLHLIST</sequence>
<dbReference type="Pfam" id="PF18718">
    <property type="entry name" value="CxC5"/>
    <property type="match status" value="1"/>
</dbReference>
<protein>
    <recommendedName>
        <fullName evidence="8">CxC5 like cysteine cluster associated with KDZ domain-containing protein</fullName>
    </recommendedName>
</protein>
<evidence type="ECO:0000256" key="3">
    <source>
        <dbReference type="SAM" id="Phobius"/>
    </source>
</evidence>
<gene>
    <name evidence="6" type="ORF">BDN71DRAFT_1492264</name>
</gene>
<dbReference type="OrthoDB" id="2527272at2759"/>
<dbReference type="InterPro" id="IPR040898">
    <property type="entry name" value="CxC6"/>
</dbReference>
<feature type="coiled-coil region" evidence="1">
    <location>
        <begin position="469"/>
        <end position="501"/>
    </location>
</feature>
<feature type="compositionally biased region" description="Polar residues" evidence="2">
    <location>
        <begin position="160"/>
        <end position="175"/>
    </location>
</feature>
<evidence type="ECO:0000256" key="1">
    <source>
        <dbReference type="SAM" id="Coils"/>
    </source>
</evidence>
<feature type="region of interest" description="Disordered" evidence="2">
    <location>
        <begin position="616"/>
        <end position="664"/>
    </location>
</feature>
<feature type="compositionally biased region" description="Low complexity" evidence="2">
    <location>
        <begin position="654"/>
        <end position="664"/>
    </location>
</feature>
<keyword evidence="3" id="KW-0472">Membrane</keyword>
<keyword evidence="7" id="KW-1185">Reference proteome</keyword>
<feature type="transmembrane region" description="Helical" evidence="3">
    <location>
        <begin position="506"/>
        <end position="530"/>
    </location>
</feature>
<organism evidence="6 7">
    <name type="scientific">Pleurotus eryngii</name>
    <name type="common">Boletus of the steppes</name>
    <dbReference type="NCBI Taxonomy" id="5323"/>
    <lineage>
        <taxon>Eukaryota</taxon>
        <taxon>Fungi</taxon>
        <taxon>Dikarya</taxon>
        <taxon>Basidiomycota</taxon>
        <taxon>Agaricomycotina</taxon>
        <taxon>Agaricomycetes</taxon>
        <taxon>Agaricomycetidae</taxon>
        <taxon>Agaricales</taxon>
        <taxon>Pleurotineae</taxon>
        <taxon>Pleurotaceae</taxon>
        <taxon>Pleurotus</taxon>
    </lineage>
</organism>
<feature type="compositionally biased region" description="Acidic residues" evidence="2">
    <location>
        <begin position="120"/>
        <end position="129"/>
    </location>
</feature>
<comment type="caution">
    <text evidence="6">The sequence shown here is derived from an EMBL/GenBank/DDBJ whole genome shotgun (WGS) entry which is preliminary data.</text>
</comment>
<feature type="domain" description="CxC6 like cysteine cluster associated with KDZ" evidence="5">
    <location>
        <begin position="1001"/>
        <end position="1065"/>
    </location>
</feature>
<feature type="compositionally biased region" description="Low complexity" evidence="2">
    <location>
        <begin position="620"/>
        <end position="633"/>
    </location>
</feature>
<keyword evidence="1" id="KW-0175">Coiled coil</keyword>
<feature type="compositionally biased region" description="Acidic residues" evidence="2">
    <location>
        <begin position="77"/>
        <end position="89"/>
    </location>
</feature>
<keyword evidence="3" id="KW-0812">Transmembrane</keyword>
<reference evidence="6" key="1">
    <citation type="submission" date="2020-11" db="EMBL/GenBank/DDBJ databases">
        <authorList>
            <consortium name="DOE Joint Genome Institute"/>
            <person name="Ahrendt S."/>
            <person name="Riley R."/>
            <person name="Andreopoulos W."/>
            <person name="Labutti K."/>
            <person name="Pangilinan J."/>
            <person name="Ruiz-Duenas F.J."/>
            <person name="Barrasa J.M."/>
            <person name="Sanchez-Garcia M."/>
            <person name="Camarero S."/>
            <person name="Miyauchi S."/>
            <person name="Serrano A."/>
            <person name="Linde D."/>
            <person name="Babiker R."/>
            <person name="Drula E."/>
            <person name="Ayuso-Fernandez I."/>
            <person name="Pacheco R."/>
            <person name="Padilla G."/>
            <person name="Ferreira P."/>
            <person name="Barriuso J."/>
            <person name="Kellner H."/>
            <person name="Castanera R."/>
            <person name="Alfaro M."/>
            <person name="Ramirez L."/>
            <person name="Pisabarro A.G."/>
            <person name="Kuo A."/>
            <person name="Tritt A."/>
            <person name="Lipzen A."/>
            <person name="He G."/>
            <person name="Yan M."/>
            <person name="Ng V."/>
            <person name="Cullen D."/>
            <person name="Martin F."/>
            <person name="Rosso M.-N."/>
            <person name="Henrissat B."/>
            <person name="Hibbett D."/>
            <person name="Martinez A.T."/>
            <person name="Grigoriev I.V."/>
        </authorList>
    </citation>
    <scope>NUCLEOTIDE SEQUENCE</scope>
    <source>
        <strain evidence="6">ATCC 90797</strain>
    </source>
</reference>
<keyword evidence="3" id="KW-1133">Transmembrane helix</keyword>
<evidence type="ECO:0000313" key="6">
    <source>
        <dbReference type="EMBL" id="KAF9501044.1"/>
    </source>
</evidence>
<feature type="region of interest" description="Disordered" evidence="2">
    <location>
        <begin position="44"/>
        <end position="178"/>
    </location>
</feature>
<evidence type="ECO:0000313" key="7">
    <source>
        <dbReference type="Proteomes" id="UP000807025"/>
    </source>
</evidence>
<dbReference type="Pfam" id="PF18721">
    <property type="entry name" value="CxC6"/>
    <property type="match status" value="1"/>
</dbReference>
<dbReference type="InterPro" id="IPR041539">
    <property type="entry name" value="CxC5"/>
</dbReference>
<evidence type="ECO:0000259" key="5">
    <source>
        <dbReference type="Pfam" id="PF18721"/>
    </source>
</evidence>
<name>A0A9P6AAU2_PLEER</name>
<evidence type="ECO:0000259" key="4">
    <source>
        <dbReference type="Pfam" id="PF18718"/>
    </source>
</evidence>